<evidence type="ECO:0000313" key="2">
    <source>
        <dbReference type="EMBL" id="KAK8507584.1"/>
    </source>
</evidence>
<evidence type="ECO:0000313" key="3">
    <source>
        <dbReference type="Proteomes" id="UP001472677"/>
    </source>
</evidence>
<feature type="compositionally biased region" description="Low complexity" evidence="1">
    <location>
        <begin position="61"/>
        <end position="72"/>
    </location>
</feature>
<comment type="caution">
    <text evidence="2">The sequence shown here is derived from an EMBL/GenBank/DDBJ whole genome shotgun (WGS) entry which is preliminary data.</text>
</comment>
<name>A0ABR2BKB1_9ROSI</name>
<gene>
    <name evidence="2" type="ORF">V6N12_072838</name>
</gene>
<evidence type="ECO:0000256" key="1">
    <source>
        <dbReference type="SAM" id="MobiDB-lite"/>
    </source>
</evidence>
<keyword evidence="3" id="KW-1185">Reference proteome</keyword>
<dbReference type="Proteomes" id="UP001472677">
    <property type="component" value="Unassembled WGS sequence"/>
</dbReference>
<proteinExistence type="predicted"/>
<reference evidence="2 3" key="1">
    <citation type="journal article" date="2024" name="G3 (Bethesda)">
        <title>Genome assembly of Hibiscus sabdariffa L. provides insights into metabolisms of medicinal natural products.</title>
        <authorList>
            <person name="Kim T."/>
        </authorList>
    </citation>
    <scope>NUCLEOTIDE SEQUENCE [LARGE SCALE GENOMIC DNA]</scope>
    <source>
        <strain evidence="2">TK-2024</strain>
        <tissue evidence="2">Old leaves</tissue>
    </source>
</reference>
<accession>A0ABR2BKB1</accession>
<dbReference type="EMBL" id="JBBPBM010000108">
    <property type="protein sequence ID" value="KAK8507584.1"/>
    <property type="molecule type" value="Genomic_DNA"/>
</dbReference>
<protein>
    <submittedName>
        <fullName evidence="2">Uncharacterized protein</fullName>
    </submittedName>
</protein>
<feature type="region of interest" description="Disordered" evidence="1">
    <location>
        <begin position="18"/>
        <end position="85"/>
    </location>
</feature>
<sequence>MREFSTWQLRLSSRATQTFSNRPHLTKCPLQPLLPLEIPPSFPPTTAPPPRDSNRSPPPGKSISSASKTTSKNAPILKRKDRRGS</sequence>
<feature type="compositionally biased region" description="Pro residues" evidence="1">
    <location>
        <begin position="37"/>
        <end position="60"/>
    </location>
</feature>
<organism evidence="2 3">
    <name type="scientific">Hibiscus sabdariffa</name>
    <name type="common">roselle</name>
    <dbReference type="NCBI Taxonomy" id="183260"/>
    <lineage>
        <taxon>Eukaryota</taxon>
        <taxon>Viridiplantae</taxon>
        <taxon>Streptophyta</taxon>
        <taxon>Embryophyta</taxon>
        <taxon>Tracheophyta</taxon>
        <taxon>Spermatophyta</taxon>
        <taxon>Magnoliopsida</taxon>
        <taxon>eudicotyledons</taxon>
        <taxon>Gunneridae</taxon>
        <taxon>Pentapetalae</taxon>
        <taxon>rosids</taxon>
        <taxon>malvids</taxon>
        <taxon>Malvales</taxon>
        <taxon>Malvaceae</taxon>
        <taxon>Malvoideae</taxon>
        <taxon>Hibiscus</taxon>
    </lineage>
</organism>